<comment type="similarity">
    <text evidence="2">Belongs to the IucA/IucC family.</text>
</comment>
<organism evidence="6 7">
    <name type="scientific">Paenibacillus sambharensis</name>
    <dbReference type="NCBI Taxonomy" id="1803190"/>
    <lineage>
        <taxon>Bacteria</taxon>
        <taxon>Bacillati</taxon>
        <taxon>Bacillota</taxon>
        <taxon>Bacilli</taxon>
        <taxon>Bacillales</taxon>
        <taxon>Paenibacillaceae</taxon>
        <taxon>Paenibacillus</taxon>
    </lineage>
</organism>
<gene>
    <name evidence="6" type="ORF">DNH61_12735</name>
</gene>
<feature type="domain" description="Aerobactin siderophore biosynthesis IucA/IucC-like C-terminal" evidence="5">
    <location>
        <begin position="406"/>
        <end position="565"/>
    </location>
</feature>
<evidence type="ECO:0000259" key="5">
    <source>
        <dbReference type="Pfam" id="PF06276"/>
    </source>
</evidence>
<evidence type="ECO:0000256" key="3">
    <source>
        <dbReference type="SAM" id="MobiDB-lite"/>
    </source>
</evidence>
<evidence type="ECO:0000256" key="1">
    <source>
        <dbReference type="ARBA" id="ARBA00004924"/>
    </source>
</evidence>
<keyword evidence="7" id="KW-1185">Reference proteome</keyword>
<dbReference type="InterPro" id="IPR037455">
    <property type="entry name" value="LucA/IucC-like"/>
</dbReference>
<dbReference type="RefSeq" id="WP_111147028.1">
    <property type="nucleotide sequence ID" value="NZ_QKRB01000044.1"/>
</dbReference>
<dbReference type="InterPro" id="IPR022770">
    <property type="entry name" value="IucA/IucC-like_C"/>
</dbReference>
<dbReference type="EMBL" id="QKRB01000044">
    <property type="protein sequence ID" value="PZD95398.1"/>
    <property type="molecule type" value="Genomic_DNA"/>
</dbReference>
<dbReference type="Pfam" id="PF04183">
    <property type="entry name" value="IucA_IucC"/>
    <property type="match status" value="1"/>
</dbReference>
<evidence type="ECO:0000259" key="4">
    <source>
        <dbReference type="Pfam" id="PF04183"/>
    </source>
</evidence>
<protein>
    <submittedName>
        <fullName evidence="6">IucA/IucC family siderophore biosynthesis protein</fullName>
    </submittedName>
</protein>
<comment type="caution">
    <text evidence="6">The sequence shown here is derived from an EMBL/GenBank/DDBJ whole genome shotgun (WGS) entry which is preliminary data.</text>
</comment>
<comment type="pathway">
    <text evidence="1">Siderophore biosynthesis.</text>
</comment>
<feature type="region of interest" description="Disordered" evidence="3">
    <location>
        <begin position="594"/>
        <end position="615"/>
    </location>
</feature>
<evidence type="ECO:0000313" key="6">
    <source>
        <dbReference type="EMBL" id="PZD95398.1"/>
    </source>
</evidence>
<dbReference type="Proteomes" id="UP000249522">
    <property type="component" value="Unassembled WGS sequence"/>
</dbReference>
<dbReference type="Pfam" id="PF06276">
    <property type="entry name" value="FhuF"/>
    <property type="match status" value="1"/>
</dbReference>
<dbReference type="InterPro" id="IPR007310">
    <property type="entry name" value="Aerobactin_biosyn_IucA/IucC_N"/>
</dbReference>
<dbReference type="PANTHER" id="PTHR34384:SF5">
    <property type="entry name" value="L-2,3-DIAMINOPROPANOATE--CITRATE LIGASE"/>
    <property type="match status" value="1"/>
</dbReference>
<dbReference type="GO" id="GO:0019290">
    <property type="term" value="P:siderophore biosynthetic process"/>
    <property type="evidence" value="ECO:0007669"/>
    <property type="project" value="InterPro"/>
</dbReference>
<name>A0A2W1L5J8_9BACL</name>
<dbReference type="GO" id="GO:0016881">
    <property type="term" value="F:acid-amino acid ligase activity"/>
    <property type="evidence" value="ECO:0007669"/>
    <property type="project" value="UniProtKB-ARBA"/>
</dbReference>
<evidence type="ECO:0000313" key="7">
    <source>
        <dbReference type="Proteomes" id="UP000249522"/>
    </source>
</evidence>
<reference evidence="6 7" key="1">
    <citation type="submission" date="2018-06" db="EMBL/GenBank/DDBJ databases">
        <title>Paenibacillus imtechensis sp. nov.</title>
        <authorList>
            <person name="Pinnaka A.K."/>
            <person name="Singh H."/>
            <person name="Kaur M."/>
        </authorList>
    </citation>
    <scope>NUCLEOTIDE SEQUENCE [LARGE SCALE GENOMIC DNA]</scope>
    <source>
        <strain evidence="6 7">SMB1</strain>
    </source>
</reference>
<feature type="domain" description="Aerobactin siderophore biosynthesis IucA/IucC N-terminal" evidence="4">
    <location>
        <begin position="139"/>
        <end position="373"/>
    </location>
</feature>
<dbReference type="Gene3D" id="1.10.510.40">
    <property type="match status" value="1"/>
</dbReference>
<evidence type="ECO:0000256" key="2">
    <source>
        <dbReference type="ARBA" id="ARBA00007832"/>
    </source>
</evidence>
<proteinExistence type="inferred from homology"/>
<sequence>MMDAVQVAGQAAMQGLLNCYIRETGEGKWLTSREDGASEELQLLLPRQQIEVRAAAGYRSPTGRHLFHSFRYRAGDAWVEADYMTLAALLYKELAPEGSASAVHREELMLRTIQSCQNVAAFAQARGVDREELYGEAFDFIQAEQSLVFGHLIHPTPKSRQGIEGEARIDYSPEMKGSFQLHLFRAHASIVQEDSALPQSATELVKEQYRRDPAADPAFVAAYCGQDDWSLLPVHPLQAAWLLEQPHVQAWLAEGVLQNLGPAGSAWQATSSLRTVYHPDADYMIKGSIPVKVTNSLRVNLTKELDRGVEVSRLLQAGLGELKERFPRFRIIGDPAYLTLKRPGYEESGFELVLRDNPFRGNRAQGATLIAGLGQDPLPGSTSRIGVLIRSIAEREGRTTAEVSLDWFRRYMNVSLRPMLWLYMTWGIALEAHQQNSVVQLEEGYPSRFYYRDNQGYYFCRSTAHLLERELPGVGEKSQTVCDDAVADERLRYYLFYNHLFGLINGFGTAGLIDERLLLAELRTALERFKPFDREPSGLLDSLLQEPVLPCKANLLTRLHDMDELAGAMETQSVYVPIDNPLVKEVGLYDDGASVPAGASGDREDDRLPSGVAGA</sequence>
<dbReference type="PANTHER" id="PTHR34384">
    <property type="entry name" value="L-2,3-DIAMINOPROPANOATE--CITRATE LIGASE"/>
    <property type="match status" value="1"/>
</dbReference>
<accession>A0A2W1L5J8</accession>
<dbReference type="AlphaFoldDB" id="A0A2W1L5J8"/>
<dbReference type="OrthoDB" id="2989563at2"/>